<feature type="domain" description="GP-PDE" evidence="1">
    <location>
        <begin position="57"/>
        <end position="297"/>
    </location>
</feature>
<evidence type="ECO:0000313" key="2">
    <source>
        <dbReference type="EMBL" id="EXX88029.1"/>
    </source>
</evidence>
<dbReference type="PROSITE" id="PS51704">
    <property type="entry name" value="GP_PDE"/>
    <property type="match status" value="1"/>
</dbReference>
<dbReference type="SUPFAM" id="SSF51695">
    <property type="entry name" value="PLC-like phosphodiesterases"/>
    <property type="match status" value="1"/>
</dbReference>
<sequence>MQRNMQHIILIGLTASLAALLACLIPLAAALSPSGPNRPGRAASLPAAAPAAPSAGFITVAHRGASDRAPENTMAAFRKAAGLGVDMIEFDVRMSRDGAVVVIHDAKVNRTTDGKGKVGRLTLRQLRTLDAGSWFGAGYRGEKIPLLEEVLDAFAGTTGLLIDLKSPRLYPGIESALARAVKARGLDRRATNGVILQSADKRALQRIKKLMPQAPTALLIENPRRVTAGRLLEYREFADALHPRASGLTSFFVERAHLYGLKVIAWDANGQREVAALLRAGVDGIITADPGSISLPAESNRQSGTFP</sequence>
<dbReference type="AlphaFoldDB" id="A0A9W5S1H3"/>
<dbReference type="PANTHER" id="PTHR46211">
    <property type="entry name" value="GLYCEROPHOSPHORYL DIESTER PHOSPHODIESTERASE"/>
    <property type="match status" value="1"/>
</dbReference>
<dbReference type="Pfam" id="PF03009">
    <property type="entry name" value="GDPD"/>
    <property type="match status" value="1"/>
</dbReference>
<dbReference type="InterPro" id="IPR030395">
    <property type="entry name" value="GP_PDE_dom"/>
</dbReference>
<dbReference type="GO" id="GO:0006629">
    <property type="term" value="P:lipid metabolic process"/>
    <property type="evidence" value="ECO:0007669"/>
    <property type="project" value="InterPro"/>
</dbReference>
<dbReference type="RefSeq" id="WP_051587678.1">
    <property type="nucleotide sequence ID" value="NZ_KK082253.1"/>
</dbReference>
<gene>
    <name evidence="2" type="ORF">BG53_02545</name>
</gene>
<dbReference type="Gene3D" id="3.20.20.190">
    <property type="entry name" value="Phosphatidylinositol (PI) phosphodiesterase"/>
    <property type="match status" value="1"/>
</dbReference>
<dbReference type="PANTHER" id="PTHR46211:SF14">
    <property type="entry name" value="GLYCEROPHOSPHODIESTER PHOSPHODIESTERASE"/>
    <property type="match status" value="1"/>
</dbReference>
<dbReference type="PROSITE" id="PS51257">
    <property type="entry name" value="PROKAR_LIPOPROTEIN"/>
    <property type="match status" value="1"/>
</dbReference>
<keyword evidence="3" id="KW-1185">Reference proteome</keyword>
<name>A0A9W5S1H3_9BACL</name>
<proteinExistence type="predicted"/>
<dbReference type="InterPro" id="IPR017946">
    <property type="entry name" value="PLC-like_Pdiesterase_TIM-brl"/>
</dbReference>
<dbReference type="GO" id="GO:0008081">
    <property type="term" value="F:phosphoric diester hydrolase activity"/>
    <property type="evidence" value="ECO:0007669"/>
    <property type="project" value="InterPro"/>
</dbReference>
<dbReference type="EMBL" id="JFHU01000136">
    <property type="protein sequence ID" value="EXX88029.1"/>
    <property type="molecule type" value="Genomic_DNA"/>
</dbReference>
<dbReference type="Proteomes" id="UP000053750">
    <property type="component" value="Unassembled WGS sequence"/>
</dbReference>
<evidence type="ECO:0000313" key="3">
    <source>
        <dbReference type="Proteomes" id="UP000053750"/>
    </source>
</evidence>
<accession>A0A9W5S1H3</accession>
<evidence type="ECO:0000259" key="1">
    <source>
        <dbReference type="PROSITE" id="PS51704"/>
    </source>
</evidence>
<comment type="caution">
    <text evidence="2">The sequence shown here is derived from an EMBL/GenBank/DDBJ whole genome shotgun (WGS) entry which is preliminary data.</text>
</comment>
<reference evidence="2 3" key="1">
    <citation type="submission" date="2014-02" db="EMBL/GenBank/DDBJ databases">
        <title>Genome sequence of Paenibacillus darwinianus reveals adaptive mechanisms for survival in Antarctic soils.</title>
        <authorList>
            <person name="Dsouza M."/>
            <person name="Taylor M.W."/>
            <person name="Turner S.J."/>
            <person name="Aislabie J."/>
        </authorList>
    </citation>
    <scope>NUCLEOTIDE SEQUENCE [LARGE SCALE GENOMIC DNA]</scope>
    <source>
        <strain evidence="2 3">CE1</strain>
    </source>
</reference>
<dbReference type="OrthoDB" id="384721at2"/>
<protein>
    <submittedName>
        <fullName evidence="2">Glycerophosphodiester phosphodiesterase</fullName>
    </submittedName>
</protein>
<organism evidence="2 3">
    <name type="scientific">Paenibacillus darwinianus</name>
    <dbReference type="NCBI Taxonomy" id="1380763"/>
    <lineage>
        <taxon>Bacteria</taxon>
        <taxon>Bacillati</taxon>
        <taxon>Bacillota</taxon>
        <taxon>Bacilli</taxon>
        <taxon>Bacillales</taxon>
        <taxon>Paenibacillaceae</taxon>
        <taxon>Paenibacillus</taxon>
    </lineage>
</organism>